<feature type="region of interest" description="Disordered" evidence="1">
    <location>
        <begin position="167"/>
        <end position="202"/>
    </location>
</feature>
<dbReference type="InterPro" id="IPR036691">
    <property type="entry name" value="Endo/exonu/phosph_ase_sf"/>
</dbReference>
<reference evidence="3" key="2">
    <citation type="journal article" date="2024" name="Plant">
        <title>Genomic evolution and insights into agronomic trait innovations of Sesamum species.</title>
        <authorList>
            <person name="Miao H."/>
            <person name="Wang L."/>
            <person name="Qu L."/>
            <person name="Liu H."/>
            <person name="Sun Y."/>
            <person name="Le M."/>
            <person name="Wang Q."/>
            <person name="Wei S."/>
            <person name="Zheng Y."/>
            <person name="Lin W."/>
            <person name="Duan Y."/>
            <person name="Cao H."/>
            <person name="Xiong S."/>
            <person name="Wang X."/>
            <person name="Wei L."/>
            <person name="Li C."/>
            <person name="Ma Q."/>
            <person name="Ju M."/>
            <person name="Zhao R."/>
            <person name="Li G."/>
            <person name="Mu C."/>
            <person name="Tian Q."/>
            <person name="Mei H."/>
            <person name="Zhang T."/>
            <person name="Gao T."/>
            <person name="Zhang H."/>
        </authorList>
    </citation>
    <scope>NUCLEOTIDE SEQUENCE</scope>
    <source>
        <strain evidence="3">KEN1</strain>
    </source>
</reference>
<accession>A0AAW2WVP2</accession>
<evidence type="ECO:0000256" key="1">
    <source>
        <dbReference type="SAM" id="MobiDB-lite"/>
    </source>
</evidence>
<proteinExistence type="predicted"/>
<evidence type="ECO:0000313" key="3">
    <source>
        <dbReference type="EMBL" id="KAL0444841.1"/>
    </source>
</evidence>
<dbReference type="PANTHER" id="PTHR19446">
    <property type="entry name" value="REVERSE TRANSCRIPTASES"/>
    <property type="match status" value="1"/>
</dbReference>
<reference evidence="3" key="1">
    <citation type="submission" date="2020-06" db="EMBL/GenBank/DDBJ databases">
        <authorList>
            <person name="Li T."/>
            <person name="Hu X."/>
            <person name="Zhang T."/>
            <person name="Song X."/>
            <person name="Zhang H."/>
            <person name="Dai N."/>
            <person name="Sheng W."/>
            <person name="Hou X."/>
            <person name="Wei L."/>
        </authorList>
    </citation>
    <scope>NUCLEOTIDE SEQUENCE</scope>
    <source>
        <strain evidence="3">KEN1</strain>
        <tissue evidence="3">Leaf</tissue>
    </source>
</reference>
<evidence type="ECO:0000259" key="2">
    <source>
        <dbReference type="Pfam" id="PF00078"/>
    </source>
</evidence>
<dbReference type="AlphaFoldDB" id="A0AAW2WVP2"/>
<dbReference type="EMBL" id="JACGWN010000007">
    <property type="protein sequence ID" value="KAL0444841.1"/>
    <property type="molecule type" value="Genomic_DNA"/>
</dbReference>
<dbReference type="SUPFAM" id="SSF56672">
    <property type="entry name" value="DNA/RNA polymerases"/>
    <property type="match status" value="1"/>
</dbReference>
<name>A0AAW2WVP2_9LAMI</name>
<gene>
    <name evidence="3" type="ORF">Slati_2206800</name>
</gene>
<feature type="compositionally biased region" description="Basic and acidic residues" evidence="1">
    <location>
        <begin position="181"/>
        <end position="193"/>
    </location>
</feature>
<dbReference type="InterPro" id="IPR043502">
    <property type="entry name" value="DNA/RNA_pol_sf"/>
</dbReference>
<sequence>MDGLSMVASGIDRPLYSDAITKTCTRLDFARVCVMVDFHSTLPRHLVVMVVNSRICDIEYEWVPSKCLTCHSLGHSTAGCPSTKKTAKPPVAVYVQKPLPRPPQEPTKEPARPPSLNVPDVPISNNEAKTEVGYHVPSPQSSPMIHKGKEIVVFNSFNALSVLDDESSVEWGPNTSSPKKVSHDSSRQLECSRSKPPRPSNGGPGNHFWLAWDESEVDVSILLVHNQCIYCRVTAKRSHLSSLINVVYGLNEVVPRCELWQQLVCIVEDIGDEPWLVLGDFNKILDLSEVLGPSEDIILQWRISRRVLGTRVFCRPLATHCTRVHPTTIGAFIFYNYLAKAPEFIDLVKVVWTQNIYGTRMYAITRKLKAMKPIFRAQRKVKGDLADNVQKAKEFLSIVQRLLPLDRQNNLLLGIKRTARLILMKASKLELSMLQQRAKMQWLKDVLRCDVKAAVFDIEEDKAPGPDGYSAAFYKVAWPMIGDELTSAIQDFFNMGKLLKQINATLLTLIPKVAAPRTVGDYRPISYCHVLYKIITKIIVHRMQLVMQKIISPSQNAFVSGRRISNNVLLAQELFTGYNRQNFPPRCAHKVDLRKAYDTLEWDFVLAALKLFGSLPPQVDFMD</sequence>
<dbReference type="InterPro" id="IPR000477">
    <property type="entry name" value="RT_dom"/>
</dbReference>
<protein>
    <recommendedName>
        <fullName evidence="2">Reverse transcriptase domain-containing protein</fullName>
    </recommendedName>
</protein>
<organism evidence="3">
    <name type="scientific">Sesamum latifolium</name>
    <dbReference type="NCBI Taxonomy" id="2727402"/>
    <lineage>
        <taxon>Eukaryota</taxon>
        <taxon>Viridiplantae</taxon>
        <taxon>Streptophyta</taxon>
        <taxon>Embryophyta</taxon>
        <taxon>Tracheophyta</taxon>
        <taxon>Spermatophyta</taxon>
        <taxon>Magnoliopsida</taxon>
        <taxon>eudicotyledons</taxon>
        <taxon>Gunneridae</taxon>
        <taxon>Pentapetalae</taxon>
        <taxon>asterids</taxon>
        <taxon>lamiids</taxon>
        <taxon>Lamiales</taxon>
        <taxon>Pedaliaceae</taxon>
        <taxon>Sesamum</taxon>
    </lineage>
</organism>
<feature type="domain" description="Reverse transcriptase" evidence="2">
    <location>
        <begin position="512"/>
        <end position="613"/>
    </location>
</feature>
<feature type="region of interest" description="Disordered" evidence="1">
    <location>
        <begin position="96"/>
        <end position="124"/>
    </location>
</feature>
<comment type="caution">
    <text evidence="3">The sequence shown here is derived from an EMBL/GenBank/DDBJ whole genome shotgun (WGS) entry which is preliminary data.</text>
</comment>
<dbReference type="SUPFAM" id="SSF56219">
    <property type="entry name" value="DNase I-like"/>
    <property type="match status" value="1"/>
</dbReference>
<dbReference type="Pfam" id="PF00078">
    <property type="entry name" value="RVT_1"/>
    <property type="match status" value="1"/>
</dbReference>